<feature type="region of interest" description="Disordered" evidence="5">
    <location>
        <begin position="79"/>
        <end position="106"/>
    </location>
</feature>
<dbReference type="CDD" id="cd12455">
    <property type="entry name" value="RRM_like_Smg4_UPF3"/>
    <property type="match status" value="1"/>
</dbReference>
<keyword evidence="4" id="KW-0539">Nucleus</keyword>
<evidence type="ECO:0000259" key="6">
    <source>
        <dbReference type="Pfam" id="PF03467"/>
    </source>
</evidence>
<dbReference type="Gene3D" id="3.30.70.330">
    <property type="match status" value="1"/>
</dbReference>
<evidence type="ECO:0000313" key="7">
    <source>
        <dbReference type="EMBL" id="KAF9520557.1"/>
    </source>
</evidence>
<comment type="subcellular location">
    <subcellularLocation>
        <location evidence="1">Nucleus</location>
    </subcellularLocation>
</comment>
<dbReference type="InterPro" id="IPR035979">
    <property type="entry name" value="RBD_domain_sf"/>
</dbReference>
<dbReference type="GO" id="GO:0000184">
    <property type="term" value="P:nuclear-transcribed mRNA catabolic process, nonsense-mediated decay"/>
    <property type="evidence" value="ECO:0007669"/>
    <property type="project" value="UniProtKB-KW"/>
</dbReference>
<evidence type="ECO:0000256" key="5">
    <source>
        <dbReference type="SAM" id="MobiDB-lite"/>
    </source>
</evidence>
<dbReference type="Proteomes" id="UP000886523">
    <property type="component" value="Unassembled WGS sequence"/>
</dbReference>
<dbReference type="GO" id="GO:0005737">
    <property type="term" value="C:cytoplasm"/>
    <property type="evidence" value="ECO:0007669"/>
    <property type="project" value="TreeGrafter"/>
</dbReference>
<comment type="similarity">
    <text evidence="2">Belongs to the RENT3 family.</text>
</comment>
<dbReference type="InterPro" id="IPR012677">
    <property type="entry name" value="Nucleotide-bd_a/b_plait_sf"/>
</dbReference>
<feature type="domain" description="UPF3" evidence="6">
    <location>
        <begin position="3"/>
        <end position="117"/>
    </location>
</feature>
<dbReference type="GO" id="GO:0003729">
    <property type="term" value="F:mRNA binding"/>
    <property type="evidence" value="ECO:0007669"/>
    <property type="project" value="TreeGrafter"/>
</dbReference>
<organism evidence="7 8">
    <name type="scientific">Hydnum rufescens UP504</name>
    <dbReference type="NCBI Taxonomy" id="1448309"/>
    <lineage>
        <taxon>Eukaryota</taxon>
        <taxon>Fungi</taxon>
        <taxon>Dikarya</taxon>
        <taxon>Basidiomycota</taxon>
        <taxon>Agaricomycotina</taxon>
        <taxon>Agaricomycetes</taxon>
        <taxon>Cantharellales</taxon>
        <taxon>Hydnaceae</taxon>
        <taxon>Hydnum</taxon>
    </lineage>
</organism>
<reference evidence="7" key="1">
    <citation type="journal article" date="2020" name="Nat. Commun.">
        <title>Large-scale genome sequencing of mycorrhizal fungi provides insights into the early evolution of symbiotic traits.</title>
        <authorList>
            <person name="Miyauchi S."/>
            <person name="Kiss E."/>
            <person name="Kuo A."/>
            <person name="Drula E."/>
            <person name="Kohler A."/>
            <person name="Sanchez-Garcia M."/>
            <person name="Morin E."/>
            <person name="Andreopoulos B."/>
            <person name="Barry K.W."/>
            <person name="Bonito G."/>
            <person name="Buee M."/>
            <person name="Carver A."/>
            <person name="Chen C."/>
            <person name="Cichocki N."/>
            <person name="Clum A."/>
            <person name="Culley D."/>
            <person name="Crous P.W."/>
            <person name="Fauchery L."/>
            <person name="Girlanda M."/>
            <person name="Hayes R.D."/>
            <person name="Keri Z."/>
            <person name="LaButti K."/>
            <person name="Lipzen A."/>
            <person name="Lombard V."/>
            <person name="Magnuson J."/>
            <person name="Maillard F."/>
            <person name="Murat C."/>
            <person name="Nolan M."/>
            <person name="Ohm R.A."/>
            <person name="Pangilinan J."/>
            <person name="Pereira M.F."/>
            <person name="Perotto S."/>
            <person name="Peter M."/>
            <person name="Pfister S."/>
            <person name="Riley R."/>
            <person name="Sitrit Y."/>
            <person name="Stielow J.B."/>
            <person name="Szollosi G."/>
            <person name="Zifcakova L."/>
            <person name="Stursova M."/>
            <person name="Spatafora J.W."/>
            <person name="Tedersoo L."/>
            <person name="Vaario L.M."/>
            <person name="Yamada A."/>
            <person name="Yan M."/>
            <person name="Wang P."/>
            <person name="Xu J."/>
            <person name="Bruns T."/>
            <person name="Baldrian P."/>
            <person name="Vilgalys R."/>
            <person name="Dunand C."/>
            <person name="Henrissat B."/>
            <person name="Grigoriev I.V."/>
            <person name="Hibbett D."/>
            <person name="Nagy L.G."/>
            <person name="Martin F.M."/>
        </authorList>
    </citation>
    <scope>NUCLEOTIDE SEQUENCE</scope>
    <source>
        <strain evidence="7">UP504</strain>
    </source>
</reference>
<dbReference type="PANTHER" id="PTHR13112">
    <property type="entry name" value="UPF3 REGULATOR OF NONSENSE TRANSCRIPTS-LIKE PROTEIN"/>
    <property type="match status" value="1"/>
</dbReference>
<dbReference type="AlphaFoldDB" id="A0A9P6BB04"/>
<dbReference type="SUPFAM" id="SSF54928">
    <property type="entry name" value="RNA-binding domain, RBD"/>
    <property type="match status" value="1"/>
</dbReference>
<protein>
    <recommendedName>
        <fullName evidence="6">UPF3 domain-containing protein</fullName>
    </recommendedName>
</protein>
<evidence type="ECO:0000256" key="2">
    <source>
        <dbReference type="ARBA" id="ARBA00005991"/>
    </source>
</evidence>
<feature type="compositionally biased region" description="Low complexity" evidence="5">
    <location>
        <begin position="141"/>
        <end position="153"/>
    </location>
</feature>
<accession>A0A9P6BB04</accession>
<feature type="region of interest" description="Disordered" evidence="5">
    <location>
        <begin position="221"/>
        <end position="273"/>
    </location>
</feature>
<feature type="region of interest" description="Disordered" evidence="5">
    <location>
        <begin position="134"/>
        <end position="179"/>
    </location>
</feature>
<evidence type="ECO:0000256" key="3">
    <source>
        <dbReference type="ARBA" id="ARBA00023161"/>
    </source>
</evidence>
<evidence type="ECO:0000313" key="8">
    <source>
        <dbReference type="Proteomes" id="UP000886523"/>
    </source>
</evidence>
<dbReference type="Pfam" id="PF03467">
    <property type="entry name" value="Smg4_UPF3"/>
    <property type="match status" value="1"/>
</dbReference>
<evidence type="ECO:0000256" key="1">
    <source>
        <dbReference type="ARBA" id="ARBA00004123"/>
    </source>
</evidence>
<dbReference type="EMBL" id="MU128911">
    <property type="protein sequence ID" value="KAF9520557.1"/>
    <property type="molecule type" value="Genomic_DNA"/>
</dbReference>
<keyword evidence="3" id="KW-0866">Nonsense-mediated mRNA decay</keyword>
<dbReference type="PANTHER" id="PTHR13112:SF0">
    <property type="entry name" value="FI21285P1"/>
    <property type="match status" value="1"/>
</dbReference>
<keyword evidence="8" id="KW-1185">Reference proteome</keyword>
<dbReference type="InterPro" id="IPR005120">
    <property type="entry name" value="UPF3_dom"/>
</dbReference>
<feature type="compositionally biased region" description="Polar residues" evidence="5">
    <location>
        <begin position="242"/>
        <end position="255"/>
    </location>
</feature>
<comment type="caution">
    <text evidence="7">The sequence shown here is derived from an EMBL/GenBank/DDBJ whole genome shotgun (WGS) entry which is preliminary data.</text>
</comment>
<sequence>MDKESVPSRAYLGFKSPEQVAQFSREYDGHLFRDKQGNESLAVVEFAPFQKLPPERKKADTRAGTILQDEDYISFIESLKDTPPAGKNPEIADALAPTGNDQPKSTPLLEALKAEKAAAKDAAQILSYHGHYSSADRRHGASSSSKAAAAAAKEGVSDDDPTVFSRTAPPPTSVDVVAPAAAGGNAAEVMLLEGEKKQIQNPAHTLESHLWLLVPRRPPEVGPGVGRNAISDPIPVLPSPSRVRQCSNRTRNNSRPHVDSKRSRPRRCSTSGG</sequence>
<dbReference type="InterPro" id="IPR039722">
    <property type="entry name" value="Upf3"/>
</dbReference>
<dbReference type="OrthoDB" id="18087at2759"/>
<dbReference type="GO" id="GO:0005730">
    <property type="term" value="C:nucleolus"/>
    <property type="evidence" value="ECO:0007669"/>
    <property type="project" value="TreeGrafter"/>
</dbReference>
<name>A0A9P6BB04_9AGAM</name>
<proteinExistence type="inferred from homology"/>
<gene>
    <name evidence="7" type="ORF">BS47DRAFT_642025</name>
</gene>
<evidence type="ECO:0000256" key="4">
    <source>
        <dbReference type="ARBA" id="ARBA00023242"/>
    </source>
</evidence>
<dbReference type="GO" id="GO:0045727">
    <property type="term" value="P:positive regulation of translation"/>
    <property type="evidence" value="ECO:0007669"/>
    <property type="project" value="TreeGrafter"/>
</dbReference>